<dbReference type="OrthoDB" id="4707307at2759"/>
<feature type="region of interest" description="Disordered" evidence="1">
    <location>
        <begin position="1"/>
        <end position="51"/>
    </location>
</feature>
<feature type="compositionally biased region" description="Polar residues" evidence="1">
    <location>
        <begin position="37"/>
        <end position="50"/>
    </location>
</feature>
<accession>A0A1J7I7E5</accession>
<protein>
    <recommendedName>
        <fullName evidence="4">C2H2-type domain-containing protein</fullName>
    </recommendedName>
</protein>
<evidence type="ECO:0000313" key="2">
    <source>
        <dbReference type="EMBL" id="OIW23341.1"/>
    </source>
</evidence>
<reference evidence="2 3" key="1">
    <citation type="submission" date="2016-10" db="EMBL/GenBank/DDBJ databases">
        <title>Draft genome sequence of Coniochaeta ligniaria NRRL30616, a lignocellulolytic fungus for bioabatement of inhibitors in plant biomass hydrolysates.</title>
        <authorList>
            <consortium name="DOE Joint Genome Institute"/>
            <person name="Jimenez D.J."/>
            <person name="Hector R.E."/>
            <person name="Riley R."/>
            <person name="Sun H."/>
            <person name="Grigoriev I.V."/>
            <person name="Van Elsas J.D."/>
            <person name="Nichols N.N."/>
        </authorList>
    </citation>
    <scope>NUCLEOTIDE SEQUENCE [LARGE SCALE GENOMIC DNA]</scope>
    <source>
        <strain evidence="2 3">NRRL 30616</strain>
    </source>
</reference>
<dbReference type="InParanoid" id="A0A1J7I7E5"/>
<feature type="compositionally biased region" description="Polar residues" evidence="1">
    <location>
        <begin position="1"/>
        <end position="20"/>
    </location>
</feature>
<evidence type="ECO:0000256" key="1">
    <source>
        <dbReference type="SAM" id="MobiDB-lite"/>
    </source>
</evidence>
<name>A0A1J7I7E5_9PEZI</name>
<proteinExistence type="predicted"/>
<gene>
    <name evidence="2" type="ORF">CONLIGDRAFT_686785</name>
</gene>
<evidence type="ECO:0008006" key="4">
    <source>
        <dbReference type="Google" id="ProtNLM"/>
    </source>
</evidence>
<dbReference type="EMBL" id="KV875107">
    <property type="protein sequence ID" value="OIW23341.1"/>
    <property type="molecule type" value="Genomic_DNA"/>
</dbReference>
<organism evidence="2 3">
    <name type="scientific">Coniochaeta ligniaria NRRL 30616</name>
    <dbReference type="NCBI Taxonomy" id="1408157"/>
    <lineage>
        <taxon>Eukaryota</taxon>
        <taxon>Fungi</taxon>
        <taxon>Dikarya</taxon>
        <taxon>Ascomycota</taxon>
        <taxon>Pezizomycotina</taxon>
        <taxon>Sordariomycetes</taxon>
        <taxon>Sordariomycetidae</taxon>
        <taxon>Coniochaetales</taxon>
        <taxon>Coniochaetaceae</taxon>
        <taxon>Coniochaeta</taxon>
    </lineage>
</organism>
<dbReference type="Proteomes" id="UP000182658">
    <property type="component" value="Unassembled WGS sequence"/>
</dbReference>
<dbReference type="AlphaFoldDB" id="A0A1J7I7E5"/>
<evidence type="ECO:0000313" key="3">
    <source>
        <dbReference type="Proteomes" id="UP000182658"/>
    </source>
</evidence>
<feature type="compositionally biased region" description="Low complexity" evidence="1">
    <location>
        <begin position="112"/>
        <end position="128"/>
    </location>
</feature>
<keyword evidence="3" id="KW-1185">Reference proteome</keyword>
<sequence length="207" mass="22429">MDSPQSSEDCSSTGFPSTRCSSREPKSVMIYDDEPARSQTPESTAPSQQAPRKITNCIYCGKEFELKGKLLTHVYADISKRGSSTSNPGKETDLSLGPSTQNSSMSSPPGSPALSTSQAALLPSSSSSTARARVLKSISATKPHTHIKRTEVSQFGPTYPQDLGMVSNDRTLVFTDVMAFQRRLYTFTDSADTENQILNMFHAFLSG</sequence>
<feature type="region of interest" description="Disordered" evidence="1">
    <location>
        <begin position="80"/>
        <end position="128"/>
    </location>
</feature>
<feature type="compositionally biased region" description="Polar residues" evidence="1">
    <location>
        <begin position="97"/>
        <end position="108"/>
    </location>
</feature>